<dbReference type="PANTHER" id="PTHR12452:SF0">
    <property type="entry name" value="THIOREDOXIN DOMAIN-CONTAINING PROTEIN 17"/>
    <property type="match status" value="1"/>
</dbReference>
<reference evidence="4" key="1">
    <citation type="journal article" date="2019" name="Gigascience">
        <title>De novo genome assembly of the endangered Acer yangbiense, a plant species with extremely small populations endemic to Yunnan Province, China.</title>
        <authorList>
            <person name="Yang J."/>
            <person name="Wariss H.M."/>
            <person name="Tao L."/>
            <person name="Zhang R."/>
            <person name="Yun Q."/>
            <person name="Hollingsworth P."/>
            <person name="Dao Z."/>
            <person name="Luo G."/>
            <person name="Guo H."/>
            <person name="Ma Y."/>
            <person name="Sun W."/>
        </authorList>
    </citation>
    <scope>NUCLEOTIDE SEQUENCE [LARGE SCALE GENOMIC DNA]</scope>
    <source>
        <strain evidence="4">cv. Malutang</strain>
    </source>
</reference>
<evidence type="ECO:0000256" key="1">
    <source>
        <dbReference type="ARBA" id="ARBA00008987"/>
    </source>
</evidence>
<evidence type="ECO:0000313" key="4">
    <source>
        <dbReference type="Proteomes" id="UP000323000"/>
    </source>
</evidence>
<comment type="similarity">
    <text evidence="1">Belongs to the thioredoxin family.</text>
</comment>
<keyword evidence="4" id="KW-1185">Reference proteome</keyword>
<sequence length="153" mass="17298">MKPKNEKRQYGRGCCAVDWWSSLLRRRLAVVAAAPSTGGRGCCVVDWWSWLLRRRLVVVAAAPSTGGRADCVRAEPVIYKTLEASTDDIALLQAYVGDRPTWRNPHHPWRVDSKFKLTGVPTLIHWENDTVKGHLEDHEAHHEHKINGLLSTN</sequence>
<comment type="caution">
    <text evidence="3">The sequence shown here is derived from an EMBL/GenBank/DDBJ whole genome shotgun (WGS) entry which is preliminary data.</text>
</comment>
<evidence type="ECO:0000313" key="3">
    <source>
        <dbReference type="EMBL" id="TXG55770.1"/>
    </source>
</evidence>
<gene>
    <name evidence="3" type="ORF">EZV62_017083</name>
</gene>
<dbReference type="Gene3D" id="3.40.30.10">
    <property type="entry name" value="Glutaredoxin"/>
    <property type="match status" value="1"/>
</dbReference>
<dbReference type="Pfam" id="PF06110">
    <property type="entry name" value="TXD17-like_Trx"/>
    <property type="match status" value="1"/>
</dbReference>
<name>A0A5C7HFF6_9ROSI</name>
<protein>
    <recommendedName>
        <fullName evidence="2">Thioredoxin domain-containing protein</fullName>
    </recommendedName>
</protein>
<dbReference type="AlphaFoldDB" id="A0A5C7HFF6"/>
<organism evidence="3 4">
    <name type="scientific">Acer yangbiense</name>
    <dbReference type="NCBI Taxonomy" id="1000413"/>
    <lineage>
        <taxon>Eukaryota</taxon>
        <taxon>Viridiplantae</taxon>
        <taxon>Streptophyta</taxon>
        <taxon>Embryophyta</taxon>
        <taxon>Tracheophyta</taxon>
        <taxon>Spermatophyta</taxon>
        <taxon>Magnoliopsida</taxon>
        <taxon>eudicotyledons</taxon>
        <taxon>Gunneridae</taxon>
        <taxon>Pentapetalae</taxon>
        <taxon>rosids</taxon>
        <taxon>malvids</taxon>
        <taxon>Sapindales</taxon>
        <taxon>Sapindaceae</taxon>
        <taxon>Hippocastanoideae</taxon>
        <taxon>Acereae</taxon>
        <taxon>Acer</taxon>
    </lineage>
</organism>
<proteinExistence type="inferred from homology"/>
<dbReference type="SUPFAM" id="SSF52833">
    <property type="entry name" value="Thioredoxin-like"/>
    <property type="match status" value="1"/>
</dbReference>
<dbReference type="OrthoDB" id="78947at2759"/>
<dbReference type="PANTHER" id="PTHR12452">
    <property type="entry name" value="42-9-9 PROTEIN-RELATED"/>
    <property type="match status" value="1"/>
</dbReference>
<feature type="domain" description="Thioredoxin" evidence="2">
    <location>
        <begin position="70"/>
        <end position="150"/>
    </location>
</feature>
<dbReference type="EMBL" id="VAHF01000008">
    <property type="protein sequence ID" value="TXG55770.1"/>
    <property type="molecule type" value="Genomic_DNA"/>
</dbReference>
<dbReference type="InterPro" id="IPR045108">
    <property type="entry name" value="TXNDC17-like"/>
</dbReference>
<dbReference type="GO" id="GO:0047134">
    <property type="term" value="F:protein-disulfide reductase [NAD(P)H] activity"/>
    <property type="evidence" value="ECO:0007669"/>
    <property type="project" value="InterPro"/>
</dbReference>
<accession>A0A5C7HFF6</accession>
<dbReference type="InterPro" id="IPR036249">
    <property type="entry name" value="Thioredoxin-like_sf"/>
</dbReference>
<dbReference type="Proteomes" id="UP000323000">
    <property type="component" value="Chromosome 8"/>
</dbReference>
<dbReference type="GO" id="GO:0005829">
    <property type="term" value="C:cytosol"/>
    <property type="evidence" value="ECO:0007669"/>
    <property type="project" value="TreeGrafter"/>
</dbReference>
<evidence type="ECO:0000259" key="2">
    <source>
        <dbReference type="Pfam" id="PF06110"/>
    </source>
</evidence>
<dbReference type="InterPro" id="IPR010357">
    <property type="entry name" value="TXNDC17_dom"/>
</dbReference>